<keyword evidence="7 8" id="KW-0472">Membrane</keyword>
<feature type="transmembrane region" description="Helical" evidence="8">
    <location>
        <begin position="105"/>
        <end position="123"/>
    </location>
</feature>
<feature type="transmembrane region" description="Helical" evidence="8">
    <location>
        <begin position="304"/>
        <end position="324"/>
    </location>
</feature>
<dbReference type="GO" id="GO:0009103">
    <property type="term" value="P:lipopolysaccharide biosynthetic process"/>
    <property type="evidence" value="ECO:0007669"/>
    <property type="project" value="UniProtKB-ARBA"/>
</dbReference>
<feature type="transmembrane region" description="Helical" evidence="8">
    <location>
        <begin position="129"/>
        <end position="150"/>
    </location>
</feature>
<feature type="transmembrane region" description="Helical" evidence="8">
    <location>
        <begin position="24"/>
        <end position="43"/>
    </location>
</feature>
<comment type="caution">
    <text evidence="10">The sequence shown here is derived from an EMBL/GenBank/DDBJ whole genome shotgun (WGS) entry which is preliminary data.</text>
</comment>
<proteinExistence type="predicted"/>
<dbReference type="GO" id="GO:0006493">
    <property type="term" value="P:protein O-linked glycosylation"/>
    <property type="evidence" value="ECO:0007669"/>
    <property type="project" value="InterPro"/>
</dbReference>
<dbReference type="InterPro" id="IPR050297">
    <property type="entry name" value="LipidA_mod_glycosyltrf_83"/>
</dbReference>
<feature type="domain" description="ArnT-like N-terminal" evidence="9">
    <location>
        <begin position="69"/>
        <end position="223"/>
    </location>
</feature>
<dbReference type="GO" id="GO:0005886">
    <property type="term" value="C:plasma membrane"/>
    <property type="evidence" value="ECO:0007669"/>
    <property type="project" value="UniProtKB-SubCell"/>
</dbReference>
<evidence type="ECO:0000259" key="9">
    <source>
        <dbReference type="Pfam" id="PF02366"/>
    </source>
</evidence>
<evidence type="ECO:0000256" key="6">
    <source>
        <dbReference type="ARBA" id="ARBA00022989"/>
    </source>
</evidence>
<dbReference type="InterPro" id="IPR003342">
    <property type="entry name" value="ArnT-like_N"/>
</dbReference>
<protein>
    <submittedName>
        <fullName evidence="10">Glycosyl transferase</fullName>
    </submittedName>
</protein>
<feature type="transmembrane region" description="Helical" evidence="8">
    <location>
        <begin position="224"/>
        <end position="247"/>
    </location>
</feature>
<feature type="transmembrane region" description="Helical" evidence="8">
    <location>
        <begin position="330"/>
        <end position="349"/>
    </location>
</feature>
<dbReference type="GO" id="GO:0010041">
    <property type="term" value="P:response to iron(III) ion"/>
    <property type="evidence" value="ECO:0007669"/>
    <property type="project" value="TreeGrafter"/>
</dbReference>
<keyword evidence="4 10" id="KW-0808">Transferase</keyword>
<dbReference type="GO" id="GO:0000030">
    <property type="term" value="F:mannosyltransferase activity"/>
    <property type="evidence" value="ECO:0007669"/>
    <property type="project" value="InterPro"/>
</dbReference>
<name>A0A401IBM0_APHSA</name>
<organism evidence="10 11">
    <name type="scientific">Aphanothece sacrum FPU1</name>
    <dbReference type="NCBI Taxonomy" id="1920663"/>
    <lineage>
        <taxon>Bacteria</taxon>
        <taxon>Bacillati</taxon>
        <taxon>Cyanobacteriota</taxon>
        <taxon>Cyanophyceae</taxon>
        <taxon>Oscillatoriophycideae</taxon>
        <taxon>Chroococcales</taxon>
        <taxon>Aphanothecaceae</taxon>
        <taxon>Aphanothece</taxon>
    </lineage>
</organism>
<evidence type="ECO:0000256" key="1">
    <source>
        <dbReference type="ARBA" id="ARBA00004651"/>
    </source>
</evidence>
<feature type="transmembrane region" description="Helical" evidence="8">
    <location>
        <begin position="361"/>
        <end position="383"/>
    </location>
</feature>
<dbReference type="Proteomes" id="UP000287247">
    <property type="component" value="Unassembled WGS sequence"/>
</dbReference>
<keyword evidence="11" id="KW-1185">Reference proteome</keyword>
<dbReference type="EMBL" id="BDQK01000001">
    <property type="protein sequence ID" value="GBF78642.1"/>
    <property type="molecule type" value="Genomic_DNA"/>
</dbReference>
<accession>A0A401IBM0</accession>
<reference evidence="11" key="1">
    <citation type="submission" date="2017-05" db="EMBL/GenBank/DDBJ databases">
        <title>Physiological properties and genetic analysis related to exopolysaccharide production of fresh-water unicellular cyanobacterium Aphanothece sacrum, Suizenji Nori, that has been cultured as a food source in Japan.</title>
        <authorList>
            <person name="Kanesaki Y."/>
            <person name="Yoshikawa S."/>
            <person name="Ohki K."/>
        </authorList>
    </citation>
    <scope>NUCLEOTIDE SEQUENCE [LARGE SCALE GENOMIC DNA]</scope>
    <source>
        <strain evidence="11">FPU1</strain>
    </source>
</reference>
<dbReference type="PANTHER" id="PTHR33908">
    <property type="entry name" value="MANNOSYLTRANSFERASE YKCB-RELATED"/>
    <property type="match status" value="1"/>
</dbReference>
<evidence type="ECO:0000313" key="11">
    <source>
        <dbReference type="Proteomes" id="UP000287247"/>
    </source>
</evidence>
<evidence type="ECO:0000256" key="3">
    <source>
        <dbReference type="ARBA" id="ARBA00022676"/>
    </source>
</evidence>
<evidence type="ECO:0000256" key="2">
    <source>
        <dbReference type="ARBA" id="ARBA00022475"/>
    </source>
</evidence>
<feature type="transmembrane region" description="Helical" evidence="8">
    <location>
        <begin position="272"/>
        <end position="292"/>
    </location>
</feature>
<evidence type="ECO:0000256" key="5">
    <source>
        <dbReference type="ARBA" id="ARBA00022692"/>
    </source>
</evidence>
<evidence type="ECO:0000313" key="10">
    <source>
        <dbReference type="EMBL" id="GBF78642.1"/>
    </source>
</evidence>
<keyword evidence="2" id="KW-1003">Cell membrane</keyword>
<evidence type="ECO:0000256" key="7">
    <source>
        <dbReference type="ARBA" id="ARBA00023136"/>
    </source>
</evidence>
<feature type="transmembrane region" description="Helical" evidence="8">
    <location>
        <begin position="422"/>
        <end position="444"/>
    </location>
</feature>
<dbReference type="RefSeq" id="WP_124974196.1">
    <property type="nucleotide sequence ID" value="NZ_BDQK01000001.1"/>
</dbReference>
<keyword evidence="5 8" id="KW-0812">Transmembrane</keyword>
<evidence type="ECO:0000256" key="8">
    <source>
        <dbReference type="SAM" id="Phobius"/>
    </source>
</evidence>
<dbReference type="GO" id="GO:0016763">
    <property type="term" value="F:pentosyltransferase activity"/>
    <property type="evidence" value="ECO:0007669"/>
    <property type="project" value="TreeGrafter"/>
</dbReference>
<feature type="transmembrane region" description="Helical" evidence="8">
    <location>
        <begin position="188"/>
        <end position="212"/>
    </location>
</feature>
<evidence type="ECO:0000256" key="4">
    <source>
        <dbReference type="ARBA" id="ARBA00022679"/>
    </source>
</evidence>
<dbReference type="OrthoDB" id="454118at2"/>
<sequence length="446" mass="50448">MDNLTFFSYSSQTPSRQGERWRELFFLGGLFLAAFLLFTFNLGNLPLLNPEETIIAKIAQEIGQYPLLSGGWLFPTLGGEPYHQYPFLGPFLISLAYLCDQMTEWTTRFPGAFLGAISVPLLYGVGREIFVKRLPALLSALIYLTLFPVIHQGRLGMMDGVILFWEILTVFCLLRSRRNLRWSLGVGLSLSGLLLTQGTIGGLLGLTIFLFLAWDIPRLLSSRYFWAGMSLGLLPAMSWYGVQWAYYGQSFGQEMFLKPLQNNWKMFSTDGLFYIMEMVKYSLPWLIFAFYGWQLARKSLMWGWAKLIILWGIVYLLNFLLIPGSPIRCLIPLCPPLALAGGIALTEVYNGPSSRSYPQSWAIILLALSGLITLVCLTILLNFPFDWSYLHDQGLVSLNLAAVALTFGTTAMLIWQRNAQFIAVLIWGMYVSLLLFMSSSHWGWSV</sequence>
<keyword evidence="3" id="KW-0328">Glycosyltransferase</keyword>
<dbReference type="Pfam" id="PF02366">
    <property type="entry name" value="PMT"/>
    <property type="match status" value="1"/>
</dbReference>
<feature type="transmembrane region" description="Helical" evidence="8">
    <location>
        <begin position="395"/>
        <end position="415"/>
    </location>
</feature>
<keyword evidence="6 8" id="KW-1133">Transmembrane helix</keyword>
<dbReference type="PANTHER" id="PTHR33908:SF3">
    <property type="entry name" value="UNDECAPRENYL PHOSPHATE-ALPHA-4-AMINO-4-DEOXY-L-ARABINOSE ARABINOSYL TRANSFERASE"/>
    <property type="match status" value="1"/>
</dbReference>
<gene>
    <name evidence="10" type="ORF">AsFPU1_0031</name>
</gene>
<comment type="subcellular location">
    <subcellularLocation>
        <location evidence="1">Cell membrane</location>
        <topology evidence="1">Multi-pass membrane protein</topology>
    </subcellularLocation>
</comment>
<dbReference type="AlphaFoldDB" id="A0A401IBM0"/>